<evidence type="ECO:0000313" key="3">
    <source>
        <dbReference type="Proteomes" id="UP000503088"/>
    </source>
</evidence>
<organism evidence="2 3">
    <name type="scientific">Kroppenstedtia pulmonis</name>
    <dbReference type="NCBI Taxonomy" id="1380685"/>
    <lineage>
        <taxon>Bacteria</taxon>
        <taxon>Bacillati</taxon>
        <taxon>Bacillota</taxon>
        <taxon>Bacilli</taxon>
        <taxon>Bacillales</taxon>
        <taxon>Thermoactinomycetaceae</taxon>
        <taxon>Kroppenstedtia</taxon>
    </lineage>
</organism>
<evidence type="ECO:0008006" key="4">
    <source>
        <dbReference type="Google" id="ProtNLM"/>
    </source>
</evidence>
<gene>
    <name evidence="2" type="ORF">GXN76_14360</name>
</gene>
<feature type="transmembrane region" description="Helical" evidence="1">
    <location>
        <begin position="177"/>
        <end position="197"/>
    </location>
</feature>
<keyword evidence="1" id="KW-1133">Transmembrane helix</keyword>
<keyword evidence="1" id="KW-0472">Membrane</keyword>
<protein>
    <recommendedName>
        <fullName evidence="4">ABC transporter permease</fullName>
    </recommendedName>
</protein>
<evidence type="ECO:0000313" key="2">
    <source>
        <dbReference type="EMBL" id="QKG85518.1"/>
    </source>
</evidence>
<feature type="transmembrane region" description="Helical" evidence="1">
    <location>
        <begin position="135"/>
        <end position="157"/>
    </location>
</feature>
<dbReference type="RefSeq" id="WP_173224241.1">
    <property type="nucleotide sequence ID" value="NZ_CP048104.1"/>
</dbReference>
<dbReference type="Proteomes" id="UP000503088">
    <property type="component" value="Chromosome"/>
</dbReference>
<proteinExistence type="predicted"/>
<evidence type="ECO:0000256" key="1">
    <source>
        <dbReference type="SAM" id="Phobius"/>
    </source>
</evidence>
<dbReference type="EMBL" id="CP048104">
    <property type="protein sequence ID" value="QKG85518.1"/>
    <property type="molecule type" value="Genomic_DNA"/>
</dbReference>
<feature type="transmembrane region" description="Helical" evidence="1">
    <location>
        <begin position="50"/>
        <end position="75"/>
    </location>
</feature>
<feature type="transmembrane region" description="Helical" evidence="1">
    <location>
        <begin position="6"/>
        <end position="29"/>
    </location>
</feature>
<accession>A0A7D4CPR0</accession>
<dbReference type="KEGG" id="kpul:GXN76_14360"/>
<sequence>MLTGWLWGYELFVIFAPLLAVLPHASSMVEDFQQHFSVQLLTRVSQTSYIWTKTIVNAVVGGISCSLPVLVAYGIGSLVYTPGAIAENSMLAGAFGQLPQDSPLAYVFVCAGISFFFGVSFATLGLSLSIFLHNIYYVLATPFLLYWVVNFILHNLALGVWAPSTTLGFFSMKDTTLSTMLLPLVMILLVGLSILTIQSMRKEV</sequence>
<dbReference type="AlphaFoldDB" id="A0A7D4CPR0"/>
<keyword evidence="3" id="KW-1185">Reference proteome</keyword>
<feature type="transmembrane region" description="Helical" evidence="1">
    <location>
        <begin position="104"/>
        <end position="128"/>
    </location>
</feature>
<keyword evidence="1" id="KW-0812">Transmembrane</keyword>
<name>A0A7D4CPR0_9BACL</name>
<reference evidence="2 3" key="1">
    <citation type="submission" date="2020-01" db="EMBL/GenBank/DDBJ databases">
        <authorList>
            <person name="Gulvik C.A."/>
            <person name="Batra D.G."/>
        </authorList>
    </citation>
    <scope>NUCLEOTIDE SEQUENCE [LARGE SCALE GENOMIC DNA]</scope>
    <source>
        <strain evidence="2 3">W9323</strain>
    </source>
</reference>